<organism evidence="2 3">
    <name type="scientific">Caenorhabditis briggsae</name>
    <dbReference type="NCBI Taxonomy" id="6238"/>
    <lineage>
        <taxon>Eukaryota</taxon>
        <taxon>Metazoa</taxon>
        <taxon>Ecdysozoa</taxon>
        <taxon>Nematoda</taxon>
        <taxon>Chromadorea</taxon>
        <taxon>Rhabditida</taxon>
        <taxon>Rhabditina</taxon>
        <taxon>Rhabditomorpha</taxon>
        <taxon>Rhabditoidea</taxon>
        <taxon>Rhabditidae</taxon>
        <taxon>Peloderinae</taxon>
        <taxon>Caenorhabditis</taxon>
    </lineage>
</organism>
<evidence type="ECO:0000256" key="1">
    <source>
        <dbReference type="SAM" id="MobiDB-lite"/>
    </source>
</evidence>
<dbReference type="Proteomes" id="UP000827892">
    <property type="component" value="Chromosome V"/>
</dbReference>
<dbReference type="AlphaFoldDB" id="A0AAE9A2H2"/>
<dbReference type="EMBL" id="CP090895">
    <property type="protein sequence ID" value="ULT85749.1"/>
    <property type="molecule type" value="Genomic_DNA"/>
</dbReference>
<evidence type="ECO:0000313" key="3">
    <source>
        <dbReference type="Proteomes" id="UP000827892"/>
    </source>
</evidence>
<feature type="compositionally biased region" description="Basic and acidic residues" evidence="1">
    <location>
        <begin position="11"/>
        <end position="22"/>
    </location>
</feature>
<reference evidence="2 3" key="1">
    <citation type="submission" date="2022-02" db="EMBL/GenBank/DDBJ databases">
        <title>Chromosome-level reference genomes for two strains of Caenorhabditis briggsae: an improved platform for comparative genomics.</title>
        <authorList>
            <person name="Stevens L."/>
            <person name="Andersen E.C."/>
        </authorList>
    </citation>
    <scope>NUCLEOTIDE SEQUENCE [LARGE SCALE GENOMIC DNA]</scope>
    <source>
        <strain evidence="2">QX1410_ONT</strain>
        <tissue evidence="2">Whole-organism</tissue>
    </source>
</reference>
<feature type="compositionally biased region" description="Polar residues" evidence="1">
    <location>
        <begin position="1"/>
        <end position="10"/>
    </location>
</feature>
<gene>
    <name evidence="2" type="ORF">L3Y34_005857</name>
</gene>
<accession>A0AAE9A2H2</accession>
<protein>
    <submittedName>
        <fullName evidence="2">Uncharacterized protein</fullName>
    </submittedName>
</protein>
<proteinExistence type="predicted"/>
<evidence type="ECO:0000313" key="2">
    <source>
        <dbReference type="EMBL" id="ULT85749.1"/>
    </source>
</evidence>
<feature type="region of interest" description="Disordered" evidence="1">
    <location>
        <begin position="1"/>
        <end position="90"/>
    </location>
</feature>
<sequence length="90" mass="10927">MNPNNHGSKSNQERLDQEEKNQKVQITKEISNHQKDYVQQLRRQRNGLEEAKYERNSVRRRETQRADSDLNRIQNERKKSVWFGSEDEDR</sequence>
<feature type="compositionally biased region" description="Basic and acidic residues" evidence="1">
    <location>
        <begin position="46"/>
        <end position="79"/>
    </location>
</feature>
<name>A0AAE9A2H2_CAEBR</name>